<organism evidence="3 4">
    <name type="scientific">Monilinia vaccinii-corymbosi</name>
    <dbReference type="NCBI Taxonomy" id="61207"/>
    <lineage>
        <taxon>Eukaryota</taxon>
        <taxon>Fungi</taxon>
        <taxon>Dikarya</taxon>
        <taxon>Ascomycota</taxon>
        <taxon>Pezizomycotina</taxon>
        <taxon>Leotiomycetes</taxon>
        <taxon>Helotiales</taxon>
        <taxon>Sclerotiniaceae</taxon>
        <taxon>Monilinia</taxon>
    </lineage>
</organism>
<dbReference type="InterPro" id="IPR001810">
    <property type="entry name" value="F-box_dom"/>
</dbReference>
<name>A0A8A3PPN2_9HELO</name>
<dbReference type="Proteomes" id="UP000672032">
    <property type="component" value="Chromosome 8"/>
</dbReference>
<dbReference type="PROSITE" id="PS50181">
    <property type="entry name" value="FBOX"/>
    <property type="match status" value="1"/>
</dbReference>
<reference evidence="3" key="1">
    <citation type="submission" date="2020-10" db="EMBL/GenBank/DDBJ databases">
        <title>Genome Sequence of Monilinia vaccinii-corymbosi Sheds Light on Mummy Berry Disease Infection of Blueberry and Mating Type.</title>
        <authorList>
            <person name="Yow A.G."/>
            <person name="Zhang Y."/>
            <person name="Bansal K."/>
            <person name="Eacker S.M."/>
            <person name="Sullivan S."/>
            <person name="Liachko I."/>
            <person name="Cubeta M.A."/>
            <person name="Rollins J.A."/>
            <person name="Ashrafi H."/>
        </authorList>
    </citation>
    <scope>NUCLEOTIDE SEQUENCE</scope>
    <source>
        <strain evidence="3">RL-1</strain>
    </source>
</reference>
<protein>
    <recommendedName>
        <fullName evidence="2">F-box domain-containing protein</fullName>
    </recommendedName>
</protein>
<keyword evidence="4" id="KW-1185">Reference proteome</keyword>
<evidence type="ECO:0000259" key="2">
    <source>
        <dbReference type="PROSITE" id="PS50181"/>
    </source>
</evidence>
<dbReference type="AlphaFoldDB" id="A0A8A3PPN2"/>
<evidence type="ECO:0000313" key="3">
    <source>
        <dbReference type="EMBL" id="QSZ36973.1"/>
    </source>
</evidence>
<accession>A0A8A3PPN2</accession>
<dbReference type="OrthoDB" id="3500415at2759"/>
<evidence type="ECO:0000256" key="1">
    <source>
        <dbReference type="SAM" id="MobiDB-lite"/>
    </source>
</evidence>
<gene>
    <name evidence="3" type="ORF">DSL72_009065</name>
</gene>
<sequence>METSNQAVCLPIPSGSSPQTCQIPYFPITQLPSDILISLLRLISSPKTLSALSLCSKRLHQYAEPYLYSQFNHLGDACTSLSYFLRTILREPRLAQYTKIFTANALLGYCTDIDMSMLTPSDWALLKSSLERVHTLETGERDPSFNPHISSQWLSSIEHGNWDALVAFILCLLPNLQSLNIVNHASGCPNGYPYLETILNRAASLQKQSQHPSSSSHPYSLAKLKHLHLAKHDLVHHPRIGFEILRLLPFLNLPSIRTVSGHMISDFHFPSSIRDEQPPLNPFTLSTIYTPPLPNFTFHTTALTLSHTVLATSTLPKFFSYFTSLKYLSWSWQYDVANARRDGLDYSFDMGVFLNSVLHLSGCLEVLKLRISPACAESTVKCDNWTSTLFSFKALKFLDMSTFLLYGPPKSLISPESEPERSNAQSLGEKKPYRLFFENLPDGLQELVLRDCNMGILEGVFKLFGSRDDVRRPSGLKALEMHFPETKYEGWEEEEKEGKEGKAMGKQTCSEYISQAQSRGVTIRLFGAKGDESNMIQIATSNLQDLSLLGEKEKNEESCEECVQHATRTRLNRMDDWVVYDDSGNGEAEQGNEVADHVALETP</sequence>
<dbReference type="EMBL" id="CP063412">
    <property type="protein sequence ID" value="QSZ36973.1"/>
    <property type="molecule type" value="Genomic_DNA"/>
</dbReference>
<feature type="domain" description="F-box" evidence="2">
    <location>
        <begin position="25"/>
        <end position="74"/>
    </location>
</feature>
<proteinExistence type="predicted"/>
<evidence type="ECO:0000313" key="4">
    <source>
        <dbReference type="Proteomes" id="UP000672032"/>
    </source>
</evidence>
<feature type="compositionally biased region" description="Basic and acidic residues" evidence="1">
    <location>
        <begin position="594"/>
        <end position="603"/>
    </location>
</feature>
<feature type="region of interest" description="Disordered" evidence="1">
    <location>
        <begin position="581"/>
        <end position="603"/>
    </location>
</feature>